<feature type="transmembrane region" description="Helical" evidence="1">
    <location>
        <begin position="416"/>
        <end position="435"/>
    </location>
</feature>
<name>A0A7S0MKH2_9CRYP</name>
<gene>
    <name evidence="2" type="ORF">CCUR1050_LOCUS21904</name>
</gene>
<reference evidence="2" key="1">
    <citation type="submission" date="2021-01" db="EMBL/GenBank/DDBJ databases">
        <authorList>
            <person name="Corre E."/>
            <person name="Pelletier E."/>
            <person name="Niang G."/>
            <person name="Scheremetjew M."/>
            <person name="Finn R."/>
            <person name="Kale V."/>
            <person name="Holt S."/>
            <person name="Cochrane G."/>
            <person name="Meng A."/>
            <person name="Brown T."/>
            <person name="Cohen L."/>
        </authorList>
    </citation>
    <scope>NUCLEOTIDE SEQUENCE</scope>
    <source>
        <strain evidence="2">CCAP979/52</strain>
    </source>
</reference>
<keyword evidence="1" id="KW-0812">Transmembrane</keyword>
<organism evidence="2">
    <name type="scientific">Cryptomonas curvata</name>
    <dbReference type="NCBI Taxonomy" id="233186"/>
    <lineage>
        <taxon>Eukaryota</taxon>
        <taxon>Cryptophyceae</taxon>
        <taxon>Cryptomonadales</taxon>
        <taxon>Cryptomonadaceae</taxon>
        <taxon>Cryptomonas</taxon>
    </lineage>
</organism>
<keyword evidence="1" id="KW-1133">Transmembrane helix</keyword>
<sequence>MKQWAHLIAAMAMMITAIVLYATNQNNDTVRPLDRARFYTLVRDKGDMSSAANLLKSNDWLPEACQLETNLTQDCLLRRTTLRDKILDYMKCTVYSSQACTYLRLGLKALAQNTTDRLYAANGTYTTRTMAVGKKLYGKAPNGETYNDILRRMVEKAPLLFHSASRADQSDSYYMLHSVLYTLITVSIGGNLLVHILDTLSLPGMARAWARMSSFALTTLFGIIFVAQNPGIFFFVLAILVPAFVALVYFEYLLDPTLERPWIHPATFSIIYSCTTLLALTQNGVLDFSTNFVELLIAAATSQVSMGIVWYQIGSLEKLNSENDKIKELHSMYETKEIQYALYMAIVLIVGIPLATFLAPYSYTNNSSFLLISPVVFAVVSVLSTLVIQEMALDDMYGEVANKEAKTPTTITAGKLYVSFLLLLFGLAMTVFFLTEHMATFRTAIDTFPDKSIQSDVGRSYLFGQGVLLSTV</sequence>
<feature type="transmembrane region" description="Helical" evidence="1">
    <location>
        <begin position="292"/>
        <end position="313"/>
    </location>
</feature>
<feature type="transmembrane region" description="Helical" evidence="1">
    <location>
        <begin position="368"/>
        <end position="388"/>
    </location>
</feature>
<accession>A0A7S0MKH2</accession>
<evidence type="ECO:0000256" key="1">
    <source>
        <dbReference type="SAM" id="Phobius"/>
    </source>
</evidence>
<dbReference type="AlphaFoldDB" id="A0A7S0MKH2"/>
<feature type="transmembrane region" description="Helical" evidence="1">
    <location>
        <begin position="232"/>
        <end position="250"/>
    </location>
</feature>
<feature type="transmembrane region" description="Helical" evidence="1">
    <location>
        <begin position="262"/>
        <end position="280"/>
    </location>
</feature>
<keyword evidence="1" id="KW-0472">Membrane</keyword>
<proteinExistence type="predicted"/>
<protein>
    <submittedName>
        <fullName evidence="2">Uncharacterized protein</fullName>
    </submittedName>
</protein>
<feature type="transmembrane region" description="Helical" evidence="1">
    <location>
        <begin position="340"/>
        <end position="361"/>
    </location>
</feature>
<evidence type="ECO:0000313" key="2">
    <source>
        <dbReference type="EMBL" id="CAD8644219.1"/>
    </source>
</evidence>
<feature type="transmembrane region" description="Helical" evidence="1">
    <location>
        <begin position="173"/>
        <end position="196"/>
    </location>
</feature>
<feature type="transmembrane region" description="Helical" evidence="1">
    <location>
        <begin position="6"/>
        <end position="23"/>
    </location>
</feature>
<feature type="transmembrane region" description="Helical" evidence="1">
    <location>
        <begin position="208"/>
        <end position="227"/>
    </location>
</feature>
<dbReference type="EMBL" id="HBEZ01039796">
    <property type="protein sequence ID" value="CAD8644219.1"/>
    <property type="molecule type" value="Transcribed_RNA"/>
</dbReference>